<dbReference type="GO" id="GO:0005634">
    <property type="term" value="C:nucleus"/>
    <property type="evidence" value="ECO:0007669"/>
    <property type="project" value="TreeGrafter"/>
</dbReference>
<feature type="compositionally biased region" description="Low complexity" evidence="1">
    <location>
        <begin position="113"/>
        <end position="141"/>
    </location>
</feature>
<organism evidence="2 3">
    <name type="scientific">Apiosordaria backusii</name>
    <dbReference type="NCBI Taxonomy" id="314023"/>
    <lineage>
        <taxon>Eukaryota</taxon>
        <taxon>Fungi</taxon>
        <taxon>Dikarya</taxon>
        <taxon>Ascomycota</taxon>
        <taxon>Pezizomycotina</taxon>
        <taxon>Sordariomycetes</taxon>
        <taxon>Sordariomycetidae</taxon>
        <taxon>Sordariales</taxon>
        <taxon>Lasiosphaeriaceae</taxon>
        <taxon>Apiosordaria</taxon>
    </lineage>
</organism>
<reference evidence="2" key="1">
    <citation type="submission" date="2023-06" db="EMBL/GenBank/DDBJ databases">
        <title>Genome-scale phylogeny and comparative genomics of the fungal order Sordariales.</title>
        <authorList>
            <consortium name="Lawrence Berkeley National Laboratory"/>
            <person name="Hensen N."/>
            <person name="Bonometti L."/>
            <person name="Westerberg I."/>
            <person name="Brannstrom I.O."/>
            <person name="Guillou S."/>
            <person name="Cros-Aarteil S."/>
            <person name="Calhoun S."/>
            <person name="Haridas S."/>
            <person name="Kuo A."/>
            <person name="Mondo S."/>
            <person name="Pangilinan J."/>
            <person name="Riley R."/>
            <person name="Labutti K."/>
            <person name="Andreopoulos B."/>
            <person name="Lipzen A."/>
            <person name="Chen C."/>
            <person name="Yanf M."/>
            <person name="Daum C."/>
            <person name="Ng V."/>
            <person name="Clum A."/>
            <person name="Steindorff A."/>
            <person name="Ohm R."/>
            <person name="Martin F."/>
            <person name="Silar P."/>
            <person name="Natvig D."/>
            <person name="Lalanne C."/>
            <person name="Gautier V."/>
            <person name="Ament-Velasquez S.L."/>
            <person name="Kruys A."/>
            <person name="Hutchinson M.I."/>
            <person name="Powell A.J."/>
            <person name="Barry K."/>
            <person name="Miller A.N."/>
            <person name="Grigoriev I.V."/>
            <person name="Debuchy R."/>
            <person name="Gladieux P."/>
            <person name="Thoren M.H."/>
            <person name="Johannesson H."/>
        </authorList>
    </citation>
    <scope>NUCLEOTIDE SEQUENCE</scope>
    <source>
        <strain evidence="2">CBS 540.89</strain>
    </source>
</reference>
<dbReference type="Proteomes" id="UP001172159">
    <property type="component" value="Unassembled WGS sequence"/>
</dbReference>
<feature type="compositionally biased region" description="Polar residues" evidence="1">
    <location>
        <begin position="100"/>
        <end position="112"/>
    </location>
</feature>
<dbReference type="GO" id="GO:0030968">
    <property type="term" value="P:endoplasmic reticulum unfolded protein response"/>
    <property type="evidence" value="ECO:0007669"/>
    <property type="project" value="TreeGrafter"/>
</dbReference>
<dbReference type="AlphaFoldDB" id="A0AA40AIF7"/>
<evidence type="ECO:0000313" key="3">
    <source>
        <dbReference type="Proteomes" id="UP001172159"/>
    </source>
</evidence>
<feature type="compositionally biased region" description="Basic and acidic residues" evidence="1">
    <location>
        <begin position="220"/>
        <end position="231"/>
    </location>
</feature>
<dbReference type="GO" id="GO:0005783">
    <property type="term" value="C:endoplasmic reticulum"/>
    <property type="evidence" value="ECO:0007669"/>
    <property type="project" value="TreeGrafter"/>
</dbReference>
<dbReference type="GO" id="GO:0003714">
    <property type="term" value="F:transcription corepressor activity"/>
    <property type="evidence" value="ECO:0007669"/>
    <property type="project" value="InterPro"/>
</dbReference>
<protein>
    <submittedName>
        <fullName evidence="2">Transcription factor Opi1-domain-containing protein</fullName>
    </submittedName>
</protein>
<dbReference type="InterPro" id="IPR013927">
    <property type="entry name" value="TF_Opi1_Ccg-8"/>
</dbReference>
<evidence type="ECO:0000256" key="1">
    <source>
        <dbReference type="SAM" id="MobiDB-lite"/>
    </source>
</evidence>
<dbReference type="PANTHER" id="PTHR38406:SF1">
    <property type="entry name" value="TRANSCRIPTIONAL REPRESSOR OPI1"/>
    <property type="match status" value="1"/>
</dbReference>
<feature type="compositionally biased region" description="Low complexity" evidence="1">
    <location>
        <begin position="179"/>
        <end position="189"/>
    </location>
</feature>
<feature type="compositionally biased region" description="Polar residues" evidence="1">
    <location>
        <begin position="34"/>
        <end position="58"/>
    </location>
</feature>
<feature type="region of interest" description="Disordered" evidence="1">
    <location>
        <begin position="173"/>
        <end position="251"/>
    </location>
</feature>
<accession>A0AA40AIF7</accession>
<feature type="region of interest" description="Disordered" evidence="1">
    <location>
        <begin position="593"/>
        <end position="623"/>
    </location>
</feature>
<dbReference type="PANTHER" id="PTHR38406">
    <property type="entry name" value="TRANSCRIPTIONAL REPRESSOR OPI1"/>
    <property type="match status" value="1"/>
</dbReference>
<dbReference type="GO" id="GO:0006357">
    <property type="term" value="P:regulation of transcription by RNA polymerase II"/>
    <property type="evidence" value="ECO:0007669"/>
    <property type="project" value="TreeGrafter"/>
</dbReference>
<feature type="compositionally biased region" description="Basic and acidic residues" evidence="1">
    <location>
        <begin position="333"/>
        <end position="342"/>
    </location>
</feature>
<feature type="region of interest" description="Disordered" evidence="1">
    <location>
        <begin position="1"/>
        <end position="141"/>
    </location>
</feature>
<dbReference type="EMBL" id="JAUKTV010000014">
    <property type="protein sequence ID" value="KAK0716424.1"/>
    <property type="molecule type" value="Genomic_DNA"/>
</dbReference>
<feature type="compositionally biased region" description="Polar residues" evidence="1">
    <location>
        <begin position="594"/>
        <end position="605"/>
    </location>
</feature>
<sequence>MDHMLVLPPPSQPQTPSQLKSQEAGAVAPHPDYRSTSTAFHEPTSMMQAATSHPSHLNNLALPPISHPHDPASRSFPDHTAELPPIQPPHEKPAVGVAQTLPSLSSVTGSQTPRLPSLPSLPAAPAPGYSPLSTPSTATATTAATTKAVASPNLPINHWPSLNPFTTYYTPSHVQGPESSMSADAASKSSHQRATSVSLDDPGVRAAAEALGRLRTVDTMPHDNDGRRNRTPEAYQVGTPSSQESGGERQQEPLLSLITTSYPSIAPVASYLESATSVCNTAYTNSKNYSPVLRRNAEYIEDRVVKPVAKTVGRYGSHGLRWWLQKPGRKQRSPSDLEDGRQGVKRRKGDLDRESAIAARVMADFDVGSKERRTSVSTVDTLPAYDDQRSPAYTETADDQRGPASESEGSGSYKLWVTTSSLRVAMQDESKKRLRVLIGTLSNTNGRFAGFFESLTKAVEEYDRSIAADREDVSMGGQDEHNRNELSTRIMTLVDGITKTSAATVNMVNKCAASALPDNVKGFVARRLMSLPAQWKLMASQEGSGTPREGGDEAAAIRHRAHSALALAKVTLQIMTQITEVLDMTLNAAEEWCESQNRNESQPSSPMVGRGPVGVDGDVKMSE</sequence>
<keyword evidence="3" id="KW-1185">Reference proteome</keyword>
<feature type="compositionally biased region" description="Basic and acidic residues" evidence="1">
    <location>
        <begin position="67"/>
        <end position="81"/>
    </location>
</feature>
<proteinExistence type="predicted"/>
<dbReference type="GO" id="GO:0008654">
    <property type="term" value="P:phospholipid biosynthetic process"/>
    <property type="evidence" value="ECO:0007669"/>
    <property type="project" value="TreeGrafter"/>
</dbReference>
<gene>
    <name evidence="2" type="ORF">B0T21DRAFT_61843</name>
</gene>
<comment type="caution">
    <text evidence="2">The sequence shown here is derived from an EMBL/GenBank/DDBJ whole genome shotgun (WGS) entry which is preliminary data.</text>
</comment>
<name>A0AA40AIF7_9PEZI</name>
<feature type="region of interest" description="Disordered" evidence="1">
    <location>
        <begin position="372"/>
        <end position="412"/>
    </location>
</feature>
<evidence type="ECO:0000313" key="2">
    <source>
        <dbReference type="EMBL" id="KAK0716424.1"/>
    </source>
</evidence>
<feature type="region of interest" description="Disordered" evidence="1">
    <location>
        <begin position="326"/>
        <end position="351"/>
    </location>
</feature>